<dbReference type="PANTHER" id="PTHR22683:SF1">
    <property type="entry name" value="TYPE VII SECRETION SYSTEM PROTEIN ESSC"/>
    <property type="match status" value="1"/>
</dbReference>
<evidence type="ECO:0000256" key="6">
    <source>
        <dbReference type="ARBA" id="ARBA00022840"/>
    </source>
</evidence>
<evidence type="ECO:0000256" key="1">
    <source>
        <dbReference type="ARBA" id="ARBA00004651"/>
    </source>
</evidence>
<keyword evidence="6 9" id="KW-0067">ATP-binding</keyword>
<dbReference type="EMBL" id="JBEXRX010000161">
    <property type="protein sequence ID" value="MEU0156221.1"/>
    <property type="molecule type" value="Genomic_DNA"/>
</dbReference>
<dbReference type="SMART" id="SM00382">
    <property type="entry name" value="AAA"/>
    <property type="match status" value="3"/>
</dbReference>
<sequence>MSRIAFHRPARFLPPPLPDDTITIPPPPQAPESGGAGNLVTVVLPLLTSVGMAGYMISFGRPLLIVLGALFVVVSIAVAVTTRIQSKKNNRRSSRRLRARYRANLHDARVQARKIAGGQRLVAALTFPDPEQLWAIATTRDRVWERRPDDPDFLHVRLGLGRADLATPIQLGGKLDPLGEYDWESLTGARRLIRRHAKVDGQPNVVNLGEAGVISLLGPRQRTAALLRAIVCQIAVLHAPDDVMLAVETSGGGEWEWAKWLPHTFEPDAAGGVGVVPLVASSPGDLADFLEKDLLNRQEELTARRTQISLDRNRTVVQRRLVVLFTGFDPVSEFGRSDLLRSLLKAAGPQLGLTLIFLAERELDEPGRVDLRVRVPSDTALQAEGLPELVTAAVEGCAPDLVDARLAELIARCLAPLRLSDENEQILARTVSLTEMLLGGDPLTADITAQWHAPTSKRVLRVPIGTDGDGEAVVLDIKESAQDGYGPHGLIVGATGSGKSELLRTLVTGLALTHSPELLNFVLIDFKGGAAFAPLAGLPHVAGLITNLSDDVAMIDRVQAALMGEQQRRLQTLRAAGNIDSVREYQVRQAAGETGPDGKPLQPLPYLLIIVDEFGELLSGRPDMADLFVQIGRVGRSIGMHLLMATQRLEEGKLRGLDSHLSYRICLRTFSAQESRAVIATTDAYRLPPIPGSAYLKVDESVYQRLRVAHVSAPYLSSDQRAEPDRVATELALYQLRKPGRDNAPKPEEPATVPTGPTELMIVVDRLRAIGRPAHQVWLPPLPPVITLDSMLGELEVLTGRGLTARAWTFGGQLKVPLGIIDLPLQQDQQMLVMDFGGTQGNLAAVGAPQTGRSTLLRTVMLSIMLTHTPEEAQFYCVDFGGGTLHPYADTPHVGVVAGRNDEALVSRTFVEVLGLIAERERLFRGLGIGSIAEFRARRAAGRLPSGLRAADVFLLIDNWGAVRGAFEGAEQLVTEIAARGMGAGVHVVLTANRWMEIRPALRDSIGTRIELRLNDPSESEVGRRLAMAIPAGMPGRGVLAPGVYFHLALPRVDGVESTEGSRESQEDVLAKVAAGWSGPPAPPIRLLPSRITLAEVDSMPAPDTGVPIGVGEADLQPVAVDLVGGDPHLIVFGDVGSGKTSFLRTFMTAVSQRHTGWEARFVVFDYRRTLLGAVSDEHLGAYGTNADAARAYVAQMVEKLRERLPPPGITRQELMARSWWTGPEIYLVIDDYDLVGGAQGPLHPLTEFIPHARDIGFHLVIARRVSGSSRVLMADHVLAQARELGCVGLILSGDPREGALFGEERAQPRPPGRGVLVRRGRAGELIQVAVADTEDDQAEASAQPYVHA</sequence>
<evidence type="ECO:0000256" key="3">
    <source>
        <dbReference type="ARBA" id="ARBA00022692"/>
    </source>
</evidence>
<feature type="binding site" evidence="9">
    <location>
        <begin position="1134"/>
        <end position="1141"/>
    </location>
    <ligand>
        <name>ATP</name>
        <dbReference type="ChEBI" id="CHEBI:30616"/>
    </ligand>
</feature>
<keyword evidence="13" id="KW-1185">Reference proteome</keyword>
<gene>
    <name evidence="12" type="primary">eccCb</name>
    <name evidence="12" type="ORF">ABZ071_30895</name>
</gene>
<reference evidence="12 13" key="1">
    <citation type="submission" date="2024-06" db="EMBL/GenBank/DDBJ databases">
        <title>The Natural Products Discovery Center: Release of the First 8490 Sequenced Strains for Exploring Actinobacteria Biosynthetic Diversity.</title>
        <authorList>
            <person name="Kalkreuter E."/>
            <person name="Kautsar S.A."/>
            <person name="Yang D."/>
            <person name="Bader C.D."/>
            <person name="Teijaro C.N."/>
            <person name="Fluegel L."/>
            <person name="Davis C.M."/>
            <person name="Simpson J.R."/>
            <person name="Lauterbach L."/>
            <person name="Steele A.D."/>
            <person name="Gui C."/>
            <person name="Meng S."/>
            <person name="Li G."/>
            <person name="Viehrig K."/>
            <person name="Ye F."/>
            <person name="Su P."/>
            <person name="Kiefer A.F."/>
            <person name="Nichols A."/>
            <person name="Cepeda A.J."/>
            <person name="Yan W."/>
            <person name="Fan B."/>
            <person name="Jiang Y."/>
            <person name="Adhikari A."/>
            <person name="Zheng C.-J."/>
            <person name="Schuster L."/>
            <person name="Cowan T.M."/>
            <person name="Smanski M.J."/>
            <person name="Chevrette M.G."/>
            <person name="De Carvalho L.P.S."/>
            <person name="Shen B."/>
        </authorList>
    </citation>
    <scope>NUCLEOTIDE SEQUENCE [LARGE SCALE GENOMIC DNA]</scope>
    <source>
        <strain evidence="12 13">NPDC006286</strain>
    </source>
</reference>
<feature type="domain" description="FtsK" evidence="11">
    <location>
        <begin position="1116"/>
        <end position="1297"/>
    </location>
</feature>
<dbReference type="NCBIfam" id="TIGR03924">
    <property type="entry name" value="T7SS_EccC_a"/>
    <property type="match status" value="1"/>
</dbReference>
<proteinExistence type="predicted"/>
<keyword evidence="7 10" id="KW-1133">Transmembrane helix</keyword>
<dbReference type="InterPro" id="IPR050206">
    <property type="entry name" value="FtsK/SpoIIIE/SftA"/>
</dbReference>
<evidence type="ECO:0000313" key="13">
    <source>
        <dbReference type="Proteomes" id="UP001550348"/>
    </source>
</evidence>
<evidence type="ECO:0000256" key="5">
    <source>
        <dbReference type="ARBA" id="ARBA00022741"/>
    </source>
</evidence>
<evidence type="ECO:0000313" key="12">
    <source>
        <dbReference type="EMBL" id="MEU0156221.1"/>
    </source>
</evidence>
<keyword evidence="2" id="KW-1003">Cell membrane</keyword>
<keyword evidence="8 10" id="KW-0472">Membrane</keyword>
<dbReference type="InterPro" id="IPR027417">
    <property type="entry name" value="P-loop_NTPase"/>
</dbReference>
<evidence type="ECO:0000256" key="2">
    <source>
        <dbReference type="ARBA" id="ARBA00022475"/>
    </source>
</evidence>
<feature type="transmembrane region" description="Helical" evidence="10">
    <location>
        <begin position="64"/>
        <end position="84"/>
    </location>
</feature>
<dbReference type="InterPro" id="IPR003593">
    <property type="entry name" value="AAA+_ATPase"/>
</dbReference>
<dbReference type="InterPro" id="IPR023836">
    <property type="entry name" value="EccCa-like_Actinobacteria"/>
</dbReference>
<feature type="domain" description="FtsK" evidence="11">
    <location>
        <begin position="829"/>
        <end position="1021"/>
    </location>
</feature>
<comment type="caution">
    <text evidence="12">The sequence shown here is derived from an EMBL/GenBank/DDBJ whole genome shotgun (WGS) entry which is preliminary data.</text>
</comment>
<protein>
    <submittedName>
        <fullName evidence="12">Type VII secretion protein EccCb</fullName>
    </submittedName>
</protein>
<dbReference type="NCBIfam" id="TIGR03925">
    <property type="entry name" value="T7SS_EccC_b"/>
    <property type="match status" value="1"/>
</dbReference>
<dbReference type="RefSeq" id="WP_355667752.1">
    <property type="nucleotide sequence ID" value="NZ_JBEXRX010000161.1"/>
</dbReference>
<dbReference type="PROSITE" id="PS50901">
    <property type="entry name" value="FTSK"/>
    <property type="match status" value="3"/>
</dbReference>
<accession>A0ABV2VXD2</accession>
<dbReference type="InterPro" id="IPR002543">
    <property type="entry name" value="FtsK_dom"/>
</dbReference>
<name>A0ABV2VXD2_9ACTN</name>
<keyword evidence="5 9" id="KW-0547">Nucleotide-binding</keyword>
<dbReference type="PANTHER" id="PTHR22683">
    <property type="entry name" value="SPORULATION PROTEIN RELATED"/>
    <property type="match status" value="1"/>
</dbReference>
<evidence type="ECO:0000256" key="9">
    <source>
        <dbReference type="PROSITE-ProRule" id="PRU00289"/>
    </source>
</evidence>
<organism evidence="12 13">
    <name type="scientific">Micromonospora fulviviridis</name>
    <dbReference type="NCBI Taxonomy" id="47860"/>
    <lineage>
        <taxon>Bacteria</taxon>
        <taxon>Bacillati</taxon>
        <taxon>Actinomycetota</taxon>
        <taxon>Actinomycetes</taxon>
        <taxon>Micromonosporales</taxon>
        <taxon>Micromonosporaceae</taxon>
        <taxon>Micromonospora</taxon>
    </lineage>
</organism>
<feature type="binding site" evidence="9">
    <location>
        <begin position="847"/>
        <end position="854"/>
    </location>
    <ligand>
        <name>ATP</name>
        <dbReference type="ChEBI" id="CHEBI:30616"/>
    </ligand>
</feature>
<feature type="domain" description="FtsK" evidence="11">
    <location>
        <begin position="470"/>
        <end position="676"/>
    </location>
</feature>
<evidence type="ECO:0000256" key="8">
    <source>
        <dbReference type="ARBA" id="ARBA00023136"/>
    </source>
</evidence>
<dbReference type="InterPro" id="IPR023837">
    <property type="entry name" value="EccCb-like_Actinobacteria"/>
</dbReference>
<dbReference type="SUPFAM" id="SSF52540">
    <property type="entry name" value="P-loop containing nucleoside triphosphate hydrolases"/>
    <property type="match status" value="3"/>
</dbReference>
<dbReference type="Pfam" id="PF01580">
    <property type="entry name" value="FtsK_SpoIIIE"/>
    <property type="match status" value="3"/>
</dbReference>
<comment type="subcellular location">
    <subcellularLocation>
        <location evidence="1">Cell membrane</location>
        <topology evidence="1">Multi-pass membrane protein</topology>
    </subcellularLocation>
</comment>
<keyword evidence="4" id="KW-0677">Repeat</keyword>
<dbReference type="Gene3D" id="3.40.50.300">
    <property type="entry name" value="P-loop containing nucleotide triphosphate hydrolases"/>
    <property type="match status" value="4"/>
</dbReference>
<keyword evidence="3 10" id="KW-0812">Transmembrane</keyword>
<evidence type="ECO:0000256" key="7">
    <source>
        <dbReference type="ARBA" id="ARBA00022989"/>
    </source>
</evidence>
<dbReference type="Proteomes" id="UP001550348">
    <property type="component" value="Unassembled WGS sequence"/>
</dbReference>
<feature type="binding site" evidence="9">
    <location>
        <begin position="493"/>
        <end position="500"/>
    </location>
    <ligand>
        <name>ATP</name>
        <dbReference type="ChEBI" id="CHEBI:30616"/>
    </ligand>
</feature>
<evidence type="ECO:0000256" key="10">
    <source>
        <dbReference type="SAM" id="Phobius"/>
    </source>
</evidence>
<evidence type="ECO:0000259" key="11">
    <source>
        <dbReference type="PROSITE" id="PS50901"/>
    </source>
</evidence>
<evidence type="ECO:0000256" key="4">
    <source>
        <dbReference type="ARBA" id="ARBA00022737"/>
    </source>
</evidence>